<keyword evidence="5" id="KW-1185">Reference proteome</keyword>
<dbReference type="OrthoDB" id="9800237at2"/>
<organism evidence="4 5">
    <name type="scientific">Amycolatopsis acidiphila</name>
    <dbReference type="NCBI Taxonomy" id="715473"/>
    <lineage>
        <taxon>Bacteria</taxon>
        <taxon>Bacillati</taxon>
        <taxon>Actinomycetota</taxon>
        <taxon>Actinomycetes</taxon>
        <taxon>Pseudonocardiales</taxon>
        <taxon>Pseudonocardiaceae</taxon>
        <taxon>Amycolatopsis</taxon>
    </lineage>
</organism>
<sequence>MRRAGARGPDRTRRTVRNPVAAGPGQSLPGREIGPVTQTDIVRFAGAGGDFNPLHHDPEFARAAGFPGVLAMGQMHAGMLAAWLTDWCGVEHLREYEVRFVAPVFPGDVLRFSGEVAEVRDGAADLTLRATRGEDEVLRATARIAVAGGGA</sequence>
<comment type="similarity">
    <text evidence="1">Belongs to the enoyl-CoA hydratase/isomerase family.</text>
</comment>
<dbReference type="PANTHER" id="PTHR43841">
    <property type="entry name" value="3-HYDROXYACYL-THIOESTER DEHYDRATASE HTDX-RELATED"/>
    <property type="match status" value="1"/>
</dbReference>
<evidence type="ECO:0000313" key="5">
    <source>
        <dbReference type="Proteomes" id="UP000318578"/>
    </source>
</evidence>
<dbReference type="InterPro" id="IPR029069">
    <property type="entry name" value="HotDog_dom_sf"/>
</dbReference>
<proteinExistence type="inferred from homology"/>
<dbReference type="SUPFAM" id="SSF54637">
    <property type="entry name" value="Thioesterase/thiol ester dehydrase-isomerase"/>
    <property type="match status" value="1"/>
</dbReference>
<dbReference type="PANTHER" id="PTHR43841:SF3">
    <property type="entry name" value="(3R)-HYDROXYACYL-ACP DEHYDRATASE SUBUNIT HADB"/>
    <property type="match status" value="1"/>
</dbReference>
<reference evidence="4 5" key="1">
    <citation type="submission" date="2019-07" db="EMBL/GenBank/DDBJ databases">
        <title>New species of Amycolatopsis and Streptomyces.</title>
        <authorList>
            <person name="Duangmal K."/>
            <person name="Teo W.F.A."/>
            <person name="Lipun K."/>
        </authorList>
    </citation>
    <scope>NUCLEOTIDE SEQUENCE [LARGE SCALE GENOMIC DNA]</scope>
    <source>
        <strain evidence="4 5">JCM 30562</strain>
    </source>
</reference>
<dbReference type="Gene3D" id="3.10.129.10">
    <property type="entry name" value="Hotdog Thioesterase"/>
    <property type="match status" value="1"/>
</dbReference>
<evidence type="ECO:0000256" key="1">
    <source>
        <dbReference type="ARBA" id="ARBA00005254"/>
    </source>
</evidence>
<dbReference type="Proteomes" id="UP000318578">
    <property type="component" value="Unassembled WGS sequence"/>
</dbReference>
<gene>
    <name evidence="4" type="ORF">FNH06_03245</name>
</gene>
<dbReference type="EMBL" id="VJZA01000003">
    <property type="protein sequence ID" value="TVT25301.1"/>
    <property type="molecule type" value="Genomic_DNA"/>
</dbReference>
<dbReference type="Pfam" id="PF01575">
    <property type="entry name" value="MaoC_dehydratas"/>
    <property type="match status" value="1"/>
</dbReference>
<dbReference type="InterPro" id="IPR002539">
    <property type="entry name" value="MaoC-like_dom"/>
</dbReference>
<evidence type="ECO:0000259" key="3">
    <source>
        <dbReference type="Pfam" id="PF01575"/>
    </source>
</evidence>
<feature type="domain" description="MaoC-like" evidence="3">
    <location>
        <begin position="24"/>
        <end position="129"/>
    </location>
</feature>
<comment type="caution">
    <text evidence="4">The sequence shown here is derived from an EMBL/GenBank/DDBJ whole genome shotgun (WGS) entry which is preliminary data.</text>
</comment>
<protein>
    <submittedName>
        <fullName evidence="4">Acyl dehydratase</fullName>
    </submittedName>
</protein>
<accession>A0A558AM55</accession>
<evidence type="ECO:0000256" key="2">
    <source>
        <dbReference type="SAM" id="MobiDB-lite"/>
    </source>
</evidence>
<feature type="region of interest" description="Disordered" evidence="2">
    <location>
        <begin position="1"/>
        <end position="33"/>
    </location>
</feature>
<evidence type="ECO:0000313" key="4">
    <source>
        <dbReference type="EMBL" id="TVT25301.1"/>
    </source>
</evidence>
<dbReference type="AlphaFoldDB" id="A0A558AM55"/>
<name>A0A558AM55_9PSEU</name>